<dbReference type="InterPro" id="IPR047120">
    <property type="entry name" value="Pk/Esn/Tes"/>
</dbReference>
<dbReference type="SMART" id="SM00132">
    <property type="entry name" value="LIM"/>
    <property type="match status" value="1"/>
</dbReference>
<dbReference type="PROSITE" id="PS50023">
    <property type="entry name" value="LIM_DOMAIN_2"/>
    <property type="match status" value="1"/>
</dbReference>
<organism evidence="11 12">
    <name type="scientific">Stichopus japonicus</name>
    <name type="common">Sea cucumber</name>
    <dbReference type="NCBI Taxonomy" id="307972"/>
    <lineage>
        <taxon>Eukaryota</taxon>
        <taxon>Metazoa</taxon>
        <taxon>Echinodermata</taxon>
        <taxon>Eleutherozoa</taxon>
        <taxon>Echinozoa</taxon>
        <taxon>Holothuroidea</taxon>
        <taxon>Aspidochirotacea</taxon>
        <taxon>Aspidochirotida</taxon>
        <taxon>Stichopodidae</taxon>
        <taxon>Apostichopus</taxon>
    </lineage>
</organism>
<evidence type="ECO:0000256" key="5">
    <source>
        <dbReference type="ARBA" id="ARBA00022737"/>
    </source>
</evidence>
<evidence type="ECO:0000313" key="12">
    <source>
        <dbReference type="Proteomes" id="UP000230750"/>
    </source>
</evidence>
<keyword evidence="3" id="KW-0963">Cytoplasm</keyword>
<evidence type="ECO:0000313" key="11">
    <source>
        <dbReference type="EMBL" id="PIK62782.1"/>
    </source>
</evidence>
<feature type="domain" description="LIM zinc-binding" evidence="9">
    <location>
        <begin position="210"/>
        <end position="275"/>
    </location>
</feature>
<dbReference type="STRING" id="307972.A0A2G8LRD6"/>
<name>A0A2G8LRD6_STIJA</name>
<evidence type="ECO:0000259" key="10">
    <source>
        <dbReference type="PROSITE" id="PS51303"/>
    </source>
</evidence>
<dbReference type="FunFam" id="2.10.110.10:FF:000035">
    <property type="entry name" value="prickle-like protein 2 isoform X1"/>
    <property type="match status" value="1"/>
</dbReference>
<dbReference type="GO" id="GO:0005737">
    <property type="term" value="C:cytoplasm"/>
    <property type="evidence" value="ECO:0007669"/>
    <property type="project" value="UniProtKB-SubCell"/>
</dbReference>
<evidence type="ECO:0000256" key="3">
    <source>
        <dbReference type="ARBA" id="ARBA00022490"/>
    </source>
</evidence>
<dbReference type="Pfam" id="PF06297">
    <property type="entry name" value="PET"/>
    <property type="match status" value="1"/>
</dbReference>
<evidence type="ECO:0000256" key="6">
    <source>
        <dbReference type="ARBA" id="ARBA00022833"/>
    </source>
</evidence>
<dbReference type="GO" id="GO:0008270">
    <property type="term" value="F:zinc ion binding"/>
    <property type="evidence" value="ECO:0007669"/>
    <property type="project" value="InterPro"/>
</dbReference>
<dbReference type="Gene3D" id="2.10.110.10">
    <property type="entry name" value="Cysteine Rich Protein"/>
    <property type="match status" value="1"/>
</dbReference>
<dbReference type="CDD" id="cd09829">
    <property type="entry name" value="PET_testin"/>
    <property type="match status" value="1"/>
</dbReference>
<dbReference type="PROSITE" id="PS00478">
    <property type="entry name" value="LIM_DOMAIN_1"/>
    <property type="match status" value="1"/>
</dbReference>
<gene>
    <name evidence="11" type="ORF">BSL78_00233</name>
</gene>
<keyword evidence="7 8" id="KW-0440">LIM domain</keyword>
<dbReference type="SUPFAM" id="SSF57716">
    <property type="entry name" value="Glucocorticoid receptor-like (DNA-binding domain)"/>
    <property type="match status" value="1"/>
</dbReference>
<evidence type="ECO:0000256" key="2">
    <source>
        <dbReference type="ARBA" id="ARBA00008268"/>
    </source>
</evidence>
<dbReference type="Proteomes" id="UP000230750">
    <property type="component" value="Unassembled WGS sequence"/>
</dbReference>
<dbReference type="CDD" id="cd09340">
    <property type="entry name" value="LIM1_Testin_like"/>
    <property type="match status" value="1"/>
</dbReference>
<evidence type="ECO:0000256" key="7">
    <source>
        <dbReference type="ARBA" id="ARBA00023038"/>
    </source>
</evidence>
<keyword evidence="12" id="KW-1185">Reference proteome</keyword>
<evidence type="ECO:0000256" key="8">
    <source>
        <dbReference type="PROSITE-ProRule" id="PRU00125"/>
    </source>
</evidence>
<feature type="domain" description="PET" evidence="10">
    <location>
        <begin position="79"/>
        <end position="189"/>
    </location>
</feature>
<dbReference type="PANTHER" id="PTHR24211">
    <property type="entry name" value="LIM DOMAIN-CONTAINING PROTEIN"/>
    <property type="match status" value="1"/>
</dbReference>
<reference evidence="11 12" key="1">
    <citation type="journal article" date="2017" name="PLoS Biol.">
        <title>The sea cucumber genome provides insights into morphological evolution and visceral regeneration.</title>
        <authorList>
            <person name="Zhang X."/>
            <person name="Sun L."/>
            <person name="Yuan J."/>
            <person name="Sun Y."/>
            <person name="Gao Y."/>
            <person name="Zhang L."/>
            <person name="Li S."/>
            <person name="Dai H."/>
            <person name="Hamel J.F."/>
            <person name="Liu C."/>
            <person name="Yu Y."/>
            <person name="Liu S."/>
            <person name="Lin W."/>
            <person name="Guo K."/>
            <person name="Jin S."/>
            <person name="Xu P."/>
            <person name="Storey K.B."/>
            <person name="Huan P."/>
            <person name="Zhang T."/>
            <person name="Zhou Y."/>
            <person name="Zhang J."/>
            <person name="Lin C."/>
            <person name="Li X."/>
            <person name="Xing L."/>
            <person name="Huo D."/>
            <person name="Sun M."/>
            <person name="Wang L."/>
            <person name="Mercier A."/>
            <person name="Li F."/>
            <person name="Yang H."/>
            <person name="Xiang J."/>
        </authorList>
    </citation>
    <scope>NUCLEOTIDE SEQUENCE [LARGE SCALE GENOMIC DNA]</scope>
    <source>
        <strain evidence="11">Shaxun</strain>
        <tissue evidence="11">Muscle</tissue>
    </source>
</reference>
<sequence>MTLGHDLGAGSSCLKCGDGCPGLDLHFWRKICKNCKCKQDDHDVRIEENDHVRKIGHLFEQSNRQPYTISKMTIPQNAMLNTPAPSPGKKDVANQVTFEWIPQGTDAKLAQRYMESLPKESQPIRGTAGAQTRNQAMQRQLPDHDQHTEACHNLTEKEKEKMNEFVQSYKDQAIGIGEVEEINKPRSEGGVQTAASVATQKEASGSKSKWTCKRCTEPMTGGDVAVFAERAGPEICWHPACFRCKTCNELLVDLIYFYKDDEIFCGRHYSDLHKPRCAACDEVSVLSIWIIFQ</sequence>
<keyword evidence="4 8" id="KW-0479">Metal-binding</keyword>
<proteinExistence type="inferred from homology"/>
<dbReference type="PANTHER" id="PTHR24211:SF22">
    <property type="entry name" value="TESTIN"/>
    <property type="match status" value="1"/>
</dbReference>
<evidence type="ECO:0000256" key="1">
    <source>
        <dbReference type="ARBA" id="ARBA00004496"/>
    </source>
</evidence>
<dbReference type="OrthoDB" id="10069167at2759"/>
<dbReference type="Pfam" id="PF00412">
    <property type="entry name" value="LIM"/>
    <property type="match status" value="1"/>
</dbReference>
<dbReference type="AlphaFoldDB" id="A0A2G8LRD6"/>
<evidence type="ECO:0000259" key="9">
    <source>
        <dbReference type="PROSITE" id="PS50023"/>
    </source>
</evidence>
<dbReference type="InterPro" id="IPR033724">
    <property type="entry name" value="PET_testin"/>
</dbReference>
<dbReference type="EMBL" id="MRZV01000005">
    <property type="protein sequence ID" value="PIK62782.1"/>
    <property type="molecule type" value="Genomic_DNA"/>
</dbReference>
<dbReference type="InterPro" id="IPR001781">
    <property type="entry name" value="Znf_LIM"/>
</dbReference>
<comment type="caution">
    <text evidence="11">The sequence shown here is derived from an EMBL/GenBank/DDBJ whole genome shotgun (WGS) entry which is preliminary data.</text>
</comment>
<protein>
    <submittedName>
        <fullName evidence="11">Testin</fullName>
    </submittedName>
</protein>
<comment type="similarity">
    <text evidence="2">Belongs to the prickle / espinas / testin family.</text>
</comment>
<comment type="subcellular location">
    <subcellularLocation>
        <location evidence="1">Cytoplasm</location>
    </subcellularLocation>
</comment>
<keyword evidence="6 8" id="KW-0862">Zinc</keyword>
<dbReference type="InterPro" id="IPR010442">
    <property type="entry name" value="PET_domain"/>
</dbReference>
<accession>A0A2G8LRD6</accession>
<evidence type="ECO:0000256" key="4">
    <source>
        <dbReference type="ARBA" id="ARBA00022723"/>
    </source>
</evidence>
<dbReference type="PROSITE" id="PS51303">
    <property type="entry name" value="PET"/>
    <property type="match status" value="1"/>
</dbReference>
<keyword evidence="5" id="KW-0677">Repeat</keyword>